<dbReference type="PANTHER" id="PTHR42655:SF1">
    <property type="entry name" value="GLYCOGEN PHOSPHORYLASE"/>
    <property type="match status" value="1"/>
</dbReference>
<dbReference type="Gene3D" id="3.40.50.2000">
    <property type="entry name" value="Glycogen Phosphorylase B"/>
    <property type="match status" value="1"/>
</dbReference>
<dbReference type="AlphaFoldDB" id="A0A499UH71"/>
<evidence type="ECO:0000256" key="1">
    <source>
        <dbReference type="ARBA" id="ARBA00001275"/>
    </source>
</evidence>
<dbReference type="Pfam" id="PF00343">
    <property type="entry name" value="Phosphorylase"/>
    <property type="match status" value="1"/>
</dbReference>
<comment type="cofactor">
    <cofactor evidence="2">
        <name>pyridoxal 5'-phosphate</name>
        <dbReference type="ChEBI" id="CHEBI:597326"/>
    </cofactor>
</comment>
<comment type="similarity">
    <text evidence="3">Belongs to the glycogen phosphorylase family.</text>
</comment>
<evidence type="ECO:0000313" key="11">
    <source>
        <dbReference type="Proteomes" id="UP000463951"/>
    </source>
</evidence>
<evidence type="ECO:0000256" key="3">
    <source>
        <dbReference type="ARBA" id="ARBA00006047"/>
    </source>
</evidence>
<evidence type="ECO:0000256" key="7">
    <source>
        <dbReference type="ARBA" id="ARBA00022898"/>
    </source>
</evidence>
<dbReference type="NCBIfam" id="TIGR02094">
    <property type="entry name" value="more_P_ylases"/>
    <property type="match status" value="1"/>
</dbReference>
<gene>
    <name evidence="10" type="ORF">SSPO_035710</name>
</gene>
<protein>
    <recommendedName>
        <fullName evidence="4">glycogen phosphorylase</fullName>
        <ecNumber evidence="4">2.4.1.1</ecNumber>
    </recommendedName>
</protein>
<comment type="function">
    <text evidence="9">Phosphorylase is an important allosteric enzyme in carbohydrate metabolism. Enzymes from different sources differ in their regulatory mechanisms and in their natural substrates. However, all known phosphorylases share catalytic and structural properties.</text>
</comment>
<name>A0A499UH71_9ACTN</name>
<evidence type="ECO:0000256" key="6">
    <source>
        <dbReference type="ARBA" id="ARBA00022679"/>
    </source>
</evidence>
<proteinExistence type="inferred from homology"/>
<dbReference type="EC" id="2.4.1.1" evidence="4"/>
<evidence type="ECO:0000256" key="8">
    <source>
        <dbReference type="ARBA" id="ARBA00023277"/>
    </source>
</evidence>
<keyword evidence="6" id="KW-0808">Transferase</keyword>
<dbReference type="GO" id="GO:0005975">
    <property type="term" value="P:carbohydrate metabolic process"/>
    <property type="evidence" value="ECO:0007669"/>
    <property type="project" value="InterPro"/>
</dbReference>
<evidence type="ECO:0000256" key="2">
    <source>
        <dbReference type="ARBA" id="ARBA00001933"/>
    </source>
</evidence>
<dbReference type="SUPFAM" id="SSF53756">
    <property type="entry name" value="UDP-Glycosyltransferase/glycogen phosphorylase"/>
    <property type="match status" value="1"/>
</dbReference>
<dbReference type="GO" id="GO:0008184">
    <property type="term" value="F:glycogen phosphorylase activity"/>
    <property type="evidence" value="ECO:0007669"/>
    <property type="project" value="InterPro"/>
</dbReference>
<accession>A0A499UH71</accession>
<keyword evidence="8" id="KW-0119">Carbohydrate metabolism</keyword>
<dbReference type="InterPro" id="IPR035090">
    <property type="entry name" value="Pyridoxal_P_attach_site"/>
</dbReference>
<dbReference type="PROSITE" id="PS00102">
    <property type="entry name" value="PHOSPHORYLASE"/>
    <property type="match status" value="1"/>
</dbReference>
<dbReference type="Proteomes" id="UP000463951">
    <property type="component" value="Chromosome"/>
</dbReference>
<dbReference type="EMBL" id="AP019620">
    <property type="protein sequence ID" value="BBJ40853.1"/>
    <property type="molecule type" value="Genomic_DNA"/>
</dbReference>
<reference evidence="10 11" key="1">
    <citation type="journal article" date="2020" name="Int. J. Syst. Evol. Microbiol.">
        <title>Reclassification of Streptomyces castelarensis and Streptomyces sporoclivatus as later heterotypic synonyms of Streptomyces antimycoticus.</title>
        <authorList>
            <person name="Komaki H."/>
            <person name="Tamura T."/>
        </authorList>
    </citation>
    <scope>NUCLEOTIDE SEQUENCE [LARGE SCALE GENOMIC DNA]</scope>
    <source>
        <strain evidence="10 11">NBRC 100767</strain>
    </source>
</reference>
<evidence type="ECO:0000313" key="10">
    <source>
        <dbReference type="EMBL" id="BBJ40853.1"/>
    </source>
</evidence>
<keyword evidence="5" id="KW-0328">Glycosyltransferase</keyword>
<dbReference type="PANTHER" id="PTHR42655">
    <property type="entry name" value="GLYCOGEN PHOSPHORYLASE"/>
    <property type="match status" value="1"/>
</dbReference>
<organism evidence="10 11">
    <name type="scientific">Streptomyces antimycoticus</name>
    <dbReference type="NCBI Taxonomy" id="68175"/>
    <lineage>
        <taxon>Bacteria</taxon>
        <taxon>Bacillati</taxon>
        <taxon>Actinomycetota</taxon>
        <taxon>Actinomycetes</taxon>
        <taxon>Kitasatosporales</taxon>
        <taxon>Streptomycetaceae</taxon>
        <taxon>Streptomyces</taxon>
        <taxon>Streptomyces violaceusniger group</taxon>
    </lineage>
</organism>
<sequence length="376" mass="41472">MLDPDVLTIGFARRVPSYKRLTLMLRDPERLMELLLHPERPIQIVVAGKAHPADDGGKRLVQELVRFADDPRVRHRLVFLPDYGMGMAQQLYPGCDVWLNNPLRPLEACGTSGMKAALNGCLNLSVLDGWWDEWYEPDFGWAIPTADGDAIEETRRDDLEATALYDLLERRIAPRFYDRGPDGLPGRWIDMVRRTLTTLGPKVLAGRMVREYVERLYAPAARSHRALDPVAAAELATWKSRIRDAWPGVAVDHVEAHLTPPAPAGAAELGSTLSLRVRVRLAGLAPADVEVQAVAGRVDDTDRITDATHVPLKPTTGPDAEGRRLYEGPLALDRTGPFGYTVRILPTHHLLASASELGLTALPCDAMTEAAGVLMR</sequence>
<dbReference type="InterPro" id="IPR011834">
    <property type="entry name" value="Agluc_phsphrylas"/>
</dbReference>
<evidence type="ECO:0000256" key="5">
    <source>
        <dbReference type="ARBA" id="ARBA00022676"/>
    </source>
</evidence>
<evidence type="ECO:0000256" key="4">
    <source>
        <dbReference type="ARBA" id="ARBA00012591"/>
    </source>
</evidence>
<dbReference type="InterPro" id="IPR000811">
    <property type="entry name" value="Glyco_trans_35"/>
</dbReference>
<dbReference type="InterPro" id="IPR052182">
    <property type="entry name" value="Glycogen/Maltodextrin_Phosph"/>
</dbReference>
<dbReference type="GO" id="GO:0030170">
    <property type="term" value="F:pyridoxal phosphate binding"/>
    <property type="evidence" value="ECO:0007669"/>
    <property type="project" value="InterPro"/>
</dbReference>
<keyword evidence="7" id="KW-0663">Pyridoxal phosphate</keyword>
<comment type="catalytic activity">
    <reaction evidence="1">
        <text>[(1-&gt;4)-alpha-D-glucosyl](n) + phosphate = [(1-&gt;4)-alpha-D-glucosyl](n-1) + alpha-D-glucose 1-phosphate</text>
        <dbReference type="Rhea" id="RHEA:41732"/>
        <dbReference type="Rhea" id="RHEA-COMP:9584"/>
        <dbReference type="Rhea" id="RHEA-COMP:9586"/>
        <dbReference type="ChEBI" id="CHEBI:15444"/>
        <dbReference type="ChEBI" id="CHEBI:43474"/>
        <dbReference type="ChEBI" id="CHEBI:58601"/>
        <dbReference type="EC" id="2.4.1.1"/>
    </reaction>
</comment>
<evidence type="ECO:0000256" key="9">
    <source>
        <dbReference type="ARBA" id="ARBA00025174"/>
    </source>
</evidence>